<accession>A0ABV2BPT4</accession>
<dbReference type="Proteomes" id="UP001548189">
    <property type="component" value="Unassembled WGS sequence"/>
</dbReference>
<evidence type="ECO:0000313" key="3">
    <source>
        <dbReference type="Proteomes" id="UP001548189"/>
    </source>
</evidence>
<keyword evidence="3" id="KW-1185">Reference proteome</keyword>
<feature type="transmembrane region" description="Helical" evidence="1">
    <location>
        <begin position="51"/>
        <end position="77"/>
    </location>
</feature>
<evidence type="ECO:0000256" key="1">
    <source>
        <dbReference type="SAM" id="Phobius"/>
    </source>
</evidence>
<feature type="transmembrane region" description="Helical" evidence="1">
    <location>
        <begin position="27"/>
        <end position="45"/>
    </location>
</feature>
<sequence length="87" mass="10170">MSMLNSAAIKKHFIQMAKTPKSQLKRLLIGTICSFVCLILLILSSDWEIQWLFYLLSTALLIAILYAIPGYIGLWMWRMRKFLFDLD</sequence>
<comment type="caution">
    <text evidence="2">The sequence shown here is derived from an EMBL/GenBank/DDBJ whole genome shotgun (WGS) entry which is preliminary data.</text>
</comment>
<proteinExistence type="predicted"/>
<keyword evidence="1" id="KW-0472">Membrane</keyword>
<protein>
    <submittedName>
        <fullName evidence="2">Uncharacterized protein</fullName>
    </submittedName>
</protein>
<keyword evidence="1" id="KW-0812">Transmembrane</keyword>
<organism evidence="2 3">
    <name type="scientific">Aliikangiella maris</name>
    <dbReference type="NCBI Taxonomy" id="3162458"/>
    <lineage>
        <taxon>Bacteria</taxon>
        <taxon>Pseudomonadati</taxon>
        <taxon>Pseudomonadota</taxon>
        <taxon>Gammaproteobacteria</taxon>
        <taxon>Oceanospirillales</taxon>
        <taxon>Pleioneaceae</taxon>
        <taxon>Aliikangiella</taxon>
    </lineage>
</organism>
<dbReference type="EMBL" id="JBEVCJ010000002">
    <property type="protein sequence ID" value="MET1253956.1"/>
    <property type="molecule type" value="Genomic_DNA"/>
</dbReference>
<evidence type="ECO:0000313" key="2">
    <source>
        <dbReference type="EMBL" id="MET1253956.1"/>
    </source>
</evidence>
<keyword evidence="1" id="KW-1133">Transmembrane helix</keyword>
<dbReference type="RefSeq" id="WP_353873506.1">
    <property type="nucleotide sequence ID" value="NZ_JBEVCJ010000002.1"/>
</dbReference>
<gene>
    <name evidence="2" type="ORF">ABVT43_02340</name>
</gene>
<name>A0ABV2BPT4_9GAMM</name>
<reference evidence="2 3" key="1">
    <citation type="submission" date="2024-06" db="EMBL/GenBank/DDBJ databases">
        <authorList>
            <person name="Li F."/>
        </authorList>
    </citation>
    <scope>NUCLEOTIDE SEQUENCE [LARGE SCALE GENOMIC DNA]</scope>
    <source>
        <strain evidence="2 3">GXAS 311</strain>
    </source>
</reference>